<organism evidence="1 2">
    <name type="scientific">Populus alba x Populus x berolinensis</name>
    <dbReference type="NCBI Taxonomy" id="444605"/>
    <lineage>
        <taxon>Eukaryota</taxon>
        <taxon>Viridiplantae</taxon>
        <taxon>Streptophyta</taxon>
        <taxon>Embryophyta</taxon>
        <taxon>Tracheophyta</taxon>
        <taxon>Spermatophyta</taxon>
        <taxon>Magnoliopsida</taxon>
        <taxon>eudicotyledons</taxon>
        <taxon>Gunneridae</taxon>
        <taxon>Pentapetalae</taxon>
        <taxon>rosids</taxon>
        <taxon>fabids</taxon>
        <taxon>Malpighiales</taxon>
        <taxon>Salicaceae</taxon>
        <taxon>Saliceae</taxon>
        <taxon>Populus</taxon>
    </lineage>
</organism>
<dbReference type="Proteomes" id="UP001164929">
    <property type="component" value="Chromosome 9"/>
</dbReference>
<dbReference type="EMBL" id="JAQIZT010000009">
    <property type="protein sequence ID" value="KAJ6985343.1"/>
    <property type="molecule type" value="Genomic_DNA"/>
</dbReference>
<reference evidence="1" key="1">
    <citation type="journal article" date="2023" name="Mol. Ecol. Resour.">
        <title>Chromosome-level genome assembly of a triploid poplar Populus alba 'Berolinensis'.</title>
        <authorList>
            <person name="Chen S."/>
            <person name="Yu Y."/>
            <person name="Wang X."/>
            <person name="Wang S."/>
            <person name="Zhang T."/>
            <person name="Zhou Y."/>
            <person name="He R."/>
            <person name="Meng N."/>
            <person name="Wang Y."/>
            <person name="Liu W."/>
            <person name="Liu Z."/>
            <person name="Liu J."/>
            <person name="Guo Q."/>
            <person name="Huang H."/>
            <person name="Sederoff R.R."/>
            <person name="Wang G."/>
            <person name="Qu G."/>
            <person name="Chen S."/>
        </authorList>
    </citation>
    <scope>NUCLEOTIDE SEQUENCE</scope>
    <source>
        <strain evidence="1">SC-2020</strain>
    </source>
</reference>
<keyword evidence="2" id="KW-1185">Reference proteome</keyword>
<protein>
    <submittedName>
        <fullName evidence="1">Uncharacterized protein</fullName>
    </submittedName>
</protein>
<dbReference type="AlphaFoldDB" id="A0AAD6QCS9"/>
<comment type="caution">
    <text evidence="1">The sequence shown here is derived from an EMBL/GenBank/DDBJ whole genome shotgun (WGS) entry which is preliminary data.</text>
</comment>
<gene>
    <name evidence="1" type="ORF">NC653_023339</name>
</gene>
<evidence type="ECO:0000313" key="1">
    <source>
        <dbReference type="EMBL" id="KAJ6985343.1"/>
    </source>
</evidence>
<evidence type="ECO:0000313" key="2">
    <source>
        <dbReference type="Proteomes" id="UP001164929"/>
    </source>
</evidence>
<accession>A0AAD6QCS9</accession>
<proteinExistence type="predicted"/>
<name>A0AAD6QCS9_9ROSI</name>
<sequence>MGDVTCCFFCETAGTAKHRNTCRLQAEKHAATQPNQLPIWLLLAQQFRPVLEFASSTVRNLSLGDAPRLLFLVWRHHAEGANPLLFQY</sequence>